<feature type="domain" description="WDHD1/CFT4 second beta-propeller" evidence="6">
    <location>
        <begin position="475"/>
        <end position="683"/>
    </location>
</feature>
<dbReference type="InterPro" id="IPR015943">
    <property type="entry name" value="WD40/YVTN_repeat-like_dom_sf"/>
</dbReference>
<feature type="domain" description="WDHD1/CFT4 helical bundle" evidence="7">
    <location>
        <begin position="714"/>
        <end position="775"/>
    </location>
</feature>
<dbReference type="GO" id="GO:0006281">
    <property type="term" value="P:DNA repair"/>
    <property type="evidence" value="ECO:0007669"/>
    <property type="project" value="TreeGrafter"/>
</dbReference>
<keyword evidence="3" id="KW-0677">Repeat</keyword>
<dbReference type="PANTHER" id="PTHR19932">
    <property type="entry name" value="WD REPEAT AND HMG-BOX DNA BINDING PROTEIN"/>
    <property type="match status" value="1"/>
</dbReference>
<dbReference type="InterPro" id="IPR048591">
    <property type="entry name" value="WDHD1/CFT4_hel"/>
</dbReference>
<organism evidence="8">
    <name type="scientific">Timema genevievae</name>
    <name type="common">Walking stick</name>
    <dbReference type="NCBI Taxonomy" id="629358"/>
    <lineage>
        <taxon>Eukaryota</taxon>
        <taxon>Metazoa</taxon>
        <taxon>Ecdysozoa</taxon>
        <taxon>Arthropoda</taxon>
        <taxon>Hexapoda</taxon>
        <taxon>Insecta</taxon>
        <taxon>Pterygota</taxon>
        <taxon>Neoptera</taxon>
        <taxon>Polyneoptera</taxon>
        <taxon>Phasmatodea</taxon>
        <taxon>Timematodea</taxon>
        <taxon>Timematoidea</taxon>
        <taxon>Timematidae</taxon>
        <taxon>Timema</taxon>
    </lineage>
</organism>
<feature type="domain" description="WDHD1/CFT4 second beta-propeller" evidence="6">
    <location>
        <begin position="312"/>
        <end position="395"/>
    </location>
</feature>
<protein>
    <submittedName>
        <fullName evidence="8">Uncharacterized protein</fullName>
    </submittedName>
</protein>
<dbReference type="AlphaFoldDB" id="A0A7R9JQL8"/>
<dbReference type="GO" id="GO:0000278">
    <property type="term" value="P:mitotic cell cycle"/>
    <property type="evidence" value="ECO:0007669"/>
    <property type="project" value="TreeGrafter"/>
</dbReference>
<dbReference type="EMBL" id="OE839338">
    <property type="protein sequence ID" value="CAD7586823.1"/>
    <property type="molecule type" value="Genomic_DNA"/>
</dbReference>
<accession>A0A7R9JQL8</accession>
<comment type="subcellular location">
    <subcellularLocation>
        <location evidence="1">Nucleus</location>
    </subcellularLocation>
</comment>
<dbReference type="Gene3D" id="2.130.10.10">
    <property type="entry name" value="YVTN repeat-like/Quinoprotein amine dehydrogenase"/>
    <property type="match status" value="1"/>
</dbReference>
<keyword evidence="4" id="KW-0539">Nucleus</keyword>
<evidence type="ECO:0000256" key="4">
    <source>
        <dbReference type="ARBA" id="ARBA00023242"/>
    </source>
</evidence>
<sequence length="1058" mass="116879">MEGPYWVSVSTGSGLSRSSTLVAVRGTKTAASSLTGETKWVCRKQLAFTQGLMALRLATIPSMALNMSHFLTALPIHLVNTLEALGFIELPDHKGLHLIAAIHVAAQDSEVLLTLPRTLAPIPFHHKSAIWHEVVEHYQLVSIVYISRLEFSIVTFSPCGKYLAGCTIGGDICIWDIKQESCVMHEIIKNKNQVCALAWNPSGSGELGYCDFTGQLGTIEGCTPVELNSNLDGSLKSAELTTQKHSVKNSDLPFEPLINDDDDDDENVISLDKIKAESTHPAKEIDLPNLDDLDDDDAQSKVSLKISDLQPPFQPSATPQHLQHRFMVWNSVGIVRCSSVPEDVIDVEFHDTSTHHALYIKNYMHHHIASLTQHALVLACEAEDGGASSDGALHFNKPLKHAILTTPASLHILNKLQLGYLHSLLQTMKAFPFLTPGHSDLESSTANCRECAKQGRALSPNSVLAAERKLAILLKLHYDSCCSKLVCVLLNCWDGTREWQVDLPEGEGALCVALGEGWLAAATDTRMLRIWTLCGSQREVVALPGPVLCLAGHKHKLIVVCHVGIGVAGDQNVSYCVMNLIRGQMSPWQPLPLTPGSTVQWIGFSDEGTPFMMDSTGSVRMLSSKGFWLPVLDTKTHVKGKSDHYFILGVSEKFQNIRAVLCKGSHYPPTTPRPPVVEIPLQVGLGDVTTERGQLEEIFWRSTLTGPSIPDPTDLEKAAKEAIIKLFALACRSDQQARAVELCSLMQGPQVVQLAMKYASKLGKSHLADRIADMDFSHLDEQQRSVNEYDRHPTHFQNNQQNGYNYNDSYNNYVSSNQSVNESQNLIQDEKVNSSPEKENILITAKRKAQQENEGINNIRPAPVLGLSQSQKKLNPFKKCAGKSEVGRGLANLASSANKIKVNSSNGQFKISLNSSAQRKRPDNNHKQPKITELTKSESSPGNKEQEIKKADNPITFVEWFSQEKTALQEEFPNLSPAELTKQGMKRFKEIRNKLSPQRKMKYNISLSQNISPEKSYQLSSQNLCRALSSDQVRVLVEQHNFSLLSCRVDESVPYGAL</sequence>
<dbReference type="Pfam" id="PF12341">
    <property type="entry name" value="Mcl1_mid"/>
    <property type="match status" value="2"/>
</dbReference>
<dbReference type="GO" id="GO:0043596">
    <property type="term" value="C:nuclear replication fork"/>
    <property type="evidence" value="ECO:0007669"/>
    <property type="project" value="TreeGrafter"/>
</dbReference>
<proteinExistence type="predicted"/>
<feature type="region of interest" description="Disordered" evidence="5">
    <location>
        <begin position="914"/>
        <end position="949"/>
    </location>
</feature>
<evidence type="ECO:0000259" key="7">
    <source>
        <dbReference type="Pfam" id="PF20946"/>
    </source>
</evidence>
<dbReference type="SUPFAM" id="SSF50978">
    <property type="entry name" value="WD40 repeat-like"/>
    <property type="match status" value="1"/>
</dbReference>
<dbReference type="InterPro" id="IPR022100">
    <property type="entry name" value="WDHD1/CFT4_beta-prop_2nd"/>
</dbReference>
<gene>
    <name evidence="8" type="ORF">TGEB3V08_LOCUS1105</name>
</gene>
<dbReference type="GO" id="GO:0003682">
    <property type="term" value="F:chromatin binding"/>
    <property type="evidence" value="ECO:0007669"/>
    <property type="project" value="TreeGrafter"/>
</dbReference>
<name>A0A7R9JQL8_TIMGE</name>
<evidence type="ECO:0000313" key="8">
    <source>
        <dbReference type="EMBL" id="CAD7586823.1"/>
    </source>
</evidence>
<evidence type="ECO:0000259" key="6">
    <source>
        <dbReference type="Pfam" id="PF12341"/>
    </source>
</evidence>
<evidence type="ECO:0000256" key="3">
    <source>
        <dbReference type="ARBA" id="ARBA00022737"/>
    </source>
</evidence>
<evidence type="ECO:0000256" key="2">
    <source>
        <dbReference type="ARBA" id="ARBA00022574"/>
    </source>
</evidence>
<dbReference type="PANTHER" id="PTHR19932:SF10">
    <property type="entry name" value="WD REPEAT AND HMG-BOX DNA-BINDING PROTEIN 1"/>
    <property type="match status" value="1"/>
</dbReference>
<dbReference type="Pfam" id="PF20946">
    <property type="entry name" value="Ctf4_C"/>
    <property type="match status" value="1"/>
</dbReference>
<evidence type="ECO:0000256" key="1">
    <source>
        <dbReference type="ARBA" id="ARBA00004123"/>
    </source>
</evidence>
<keyword evidence="2" id="KW-0853">WD repeat</keyword>
<dbReference type="InterPro" id="IPR036322">
    <property type="entry name" value="WD40_repeat_dom_sf"/>
</dbReference>
<evidence type="ECO:0000256" key="5">
    <source>
        <dbReference type="SAM" id="MobiDB-lite"/>
    </source>
</evidence>
<dbReference type="GO" id="GO:0006261">
    <property type="term" value="P:DNA-templated DNA replication"/>
    <property type="evidence" value="ECO:0007669"/>
    <property type="project" value="TreeGrafter"/>
</dbReference>
<reference evidence="8" key="1">
    <citation type="submission" date="2020-11" db="EMBL/GenBank/DDBJ databases">
        <authorList>
            <person name="Tran Van P."/>
        </authorList>
    </citation>
    <scope>NUCLEOTIDE SEQUENCE</scope>
</reference>